<organism evidence="6 7">
    <name type="scientific">Dongia rigui</name>
    <dbReference type="NCBI Taxonomy" id="940149"/>
    <lineage>
        <taxon>Bacteria</taxon>
        <taxon>Pseudomonadati</taxon>
        <taxon>Pseudomonadota</taxon>
        <taxon>Alphaproteobacteria</taxon>
        <taxon>Rhodospirillales</taxon>
        <taxon>Dongiaceae</taxon>
        <taxon>Dongia</taxon>
    </lineage>
</organism>
<dbReference type="Proteomes" id="UP001271769">
    <property type="component" value="Unassembled WGS sequence"/>
</dbReference>
<dbReference type="EMBL" id="JAXCLX010000003">
    <property type="protein sequence ID" value="MDY0873579.1"/>
    <property type="molecule type" value="Genomic_DNA"/>
</dbReference>
<dbReference type="Pfam" id="PF01636">
    <property type="entry name" value="APH"/>
    <property type="match status" value="1"/>
</dbReference>
<accession>A0ABU5E249</accession>
<gene>
    <name evidence="6" type="ORF">SMD31_16685</name>
</gene>
<comment type="caution">
    <text evidence="6">The sequence shown here is derived from an EMBL/GenBank/DDBJ whole genome shotgun (WGS) entry which is preliminary data.</text>
</comment>
<dbReference type="RefSeq" id="WP_320502053.1">
    <property type="nucleotide sequence ID" value="NZ_JAXCLX010000003.1"/>
</dbReference>
<dbReference type="InterPro" id="IPR005814">
    <property type="entry name" value="Aminotrans_3"/>
</dbReference>
<comment type="similarity">
    <text evidence="2">Belongs to the class-III pyridoxal-phosphate-dependent aminotransferase family.</text>
</comment>
<evidence type="ECO:0000259" key="5">
    <source>
        <dbReference type="Pfam" id="PF01636"/>
    </source>
</evidence>
<evidence type="ECO:0000313" key="7">
    <source>
        <dbReference type="Proteomes" id="UP001271769"/>
    </source>
</evidence>
<dbReference type="Pfam" id="PF00202">
    <property type="entry name" value="Aminotran_3"/>
    <property type="match status" value="1"/>
</dbReference>
<dbReference type="SUPFAM" id="SSF51261">
    <property type="entry name" value="Duplicated hybrid motif"/>
    <property type="match status" value="1"/>
</dbReference>
<dbReference type="GO" id="GO:0008483">
    <property type="term" value="F:transaminase activity"/>
    <property type="evidence" value="ECO:0007669"/>
    <property type="project" value="UniProtKB-KW"/>
</dbReference>
<dbReference type="Gene3D" id="3.90.1150.10">
    <property type="entry name" value="Aspartate Aminotransferase, domain 1"/>
    <property type="match status" value="1"/>
</dbReference>
<comment type="cofactor">
    <cofactor evidence="1">
        <name>pyridoxal 5'-phosphate</name>
        <dbReference type="ChEBI" id="CHEBI:597326"/>
    </cofactor>
</comment>
<keyword evidence="7" id="KW-1185">Reference proteome</keyword>
<dbReference type="Pfam" id="PF01551">
    <property type="entry name" value="Peptidase_M23"/>
    <property type="match status" value="1"/>
</dbReference>
<evidence type="ECO:0000256" key="3">
    <source>
        <dbReference type="ARBA" id="ARBA00022898"/>
    </source>
</evidence>
<dbReference type="InterPro" id="IPR011009">
    <property type="entry name" value="Kinase-like_dom_sf"/>
</dbReference>
<evidence type="ECO:0000256" key="1">
    <source>
        <dbReference type="ARBA" id="ARBA00001933"/>
    </source>
</evidence>
<dbReference type="InterPro" id="IPR011055">
    <property type="entry name" value="Dup_hybrid_motif"/>
</dbReference>
<dbReference type="InterPro" id="IPR015424">
    <property type="entry name" value="PyrdxlP-dep_Trfase"/>
</dbReference>
<dbReference type="CDD" id="cd12797">
    <property type="entry name" value="M23_peptidase"/>
    <property type="match status" value="1"/>
</dbReference>
<dbReference type="Gene3D" id="3.90.1200.10">
    <property type="match status" value="1"/>
</dbReference>
<keyword evidence="6" id="KW-0032">Aminotransferase</keyword>
<dbReference type="SUPFAM" id="SSF53383">
    <property type="entry name" value="PLP-dependent transferases"/>
    <property type="match status" value="1"/>
</dbReference>
<dbReference type="InterPro" id="IPR015421">
    <property type="entry name" value="PyrdxlP-dep_Trfase_major"/>
</dbReference>
<keyword evidence="6" id="KW-0808">Transferase</keyword>
<feature type="domain" description="M23ase beta-sheet core" evidence="4">
    <location>
        <begin position="442"/>
        <end position="540"/>
    </location>
</feature>
<dbReference type="PROSITE" id="PS00600">
    <property type="entry name" value="AA_TRANSFER_CLASS_3"/>
    <property type="match status" value="1"/>
</dbReference>
<keyword evidence="3" id="KW-0663">Pyridoxal phosphate</keyword>
<evidence type="ECO:0000313" key="6">
    <source>
        <dbReference type="EMBL" id="MDY0873579.1"/>
    </source>
</evidence>
<dbReference type="InterPro" id="IPR015422">
    <property type="entry name" value="PyrdxlP-dep_Trfase_small"/>
</dbReference>
<dbReference type="NCBIfam" id="NF004799">
    <property type="entry name" value="PRK06148.1"/>
    <property type="match status" value="1"/>
</dbReference>
<name>A0ABU5E249_9PROT</name>
<proteinExistence type="inferred from homology"/>
<reference evidence="6 7" key="1">
    <citation type="journal article" date="2013" name="Antonie Van Leeuwenhoek">
        <title>Dongia rigui sp. nov., isolated from freshwater of a large wetland in Korea.</title>
        <authorList>
            <person name="Baik K.S."/>
            <person name="Hwang Y.M."/>
            <person name="Choi J.S."/>
            <person name="Kwon J."/>
            <person name="Seong C.N."/>
        </authorList>
    </citation>
    <scope>NUCLEOTIDE SEQUENCE [LARGE SCALE GENOMIC DNA]</scope>
    <source>
        <strain evidence="6 7">04SU4-P</strain>
    </source>
</reference>
<protein>
    <submittedName>
        <fullName evidence="6">Aminotransferase class III-fold pyridoxal phosphate-dependent enzyme</fullName>
    </submittedName>
</protein>
<dbReference type="Gene3D" id="2.70.70.10">
    <property type="entry name" value="Glucose Permease (Domain IIA)"/>
    <property type="match status" value="1"/>
</dbReference>
<dbReference type="PANTHER" id="PTHR45688">
    <property type="match status" value="1"/>
</dbReference>
<dbReference type="PANTHER" id="PTHR45688:SF13">
    <property type="entry name" value="ALANINE--GLYOXYLATE AMINOTRANSFERASE 2-LIKE"/>
    <property type="match status" value="1"/>
</dbReference>
<dbReference type="SUPFAM" id="SSF56112">
    <property type="entry name" value="Protein kinase-like (PK-like)"/>
    <property type="match status" value="1"/>
</dbReference>
<dbReference type="InterPro" id="IPR002575">
    <property type="entry name" value="Aminoglycoside_PTrfase"/>
</dbReference>
<dbReference type="Gene3D" id="3.40.640.10">
    <property type="entry name" value="Type I PLP-dependent aspartate aminotransferase-like (Major domain)"/>
    <property type="match status" value="1"/>
</dbReference>
<evidence type="ECO:0000256" key="2">
    <source>
        <dbReference type="ARBA" id="ARBA00008954"/>
    </source>
</evidence>
<feature type="domain" description="Aminoglycoside phosphotransferase" evidence="5">
    <location>
        <begin position="32"/>
        <end position="264"/>
    </location>
</feature>
<evidence type="ECO:0000259" key="4">
    <source>
        <dbReference type="Pfam" id="PF01551"/>
    </source>
</evidence>
<dbReference type="CDD" id="cd00610">
    <property type="entry name" value="OAT_like"/>
    <property type="match status" value="1"/>
</dbReference>
<sequence length="1014" mass="109599">MSVLTSLPPAFPVDKVEAIVDSLYGLNGSFAPLDSERDQNFRLTEANGQSWVVKIANQAEDVQALDFQAALLRHVAELDPALPLPHLKPTLNGEILGRCTSAEGTPHFVRVVGWLPGKPFAKGHKSTALFASFGETLGRLTKALQGFGHPGAARDFDWDVAQAGKSRARLAYIDEPEQRDIVEYFLDRFDAHVAPRLKRCRAQVIHGDANDYNVLVDSATGEQIAGIIDYGDAIHSPLINELAVAAAYAIMDRDAPIDDAGTMAAAFHRANPLQAEEIDLLFDLIAARLVISVTMSASRKDRSKDNAYLSISEAPAWNLLKRLRAMDPIIATGLLRQACGFEAVAGAKAVIAWLQDNRRSFAPVLDQAPATMRKGLVPFGDKTHQIAIASAARRPLEAEKLWAEIMAKDGIDLGVGPWGEDRPVYTADAFASTLSTGQRRSLHLGLDLFLDAGANVRTPLPGKVVDIYVSDLPLDYGHAILLEHTPAPGITFCSLWGHLSAESAKAVKIGDEMKAGAVVGQMGPNTENGGWQPHVHLQLIAYRPEKAADVIGAGEPGYAKVWAELFPSPAAFADLPAETFTKAGRAADDLLKVRKEKLVRNLSISYKTPMKIVRGEGVHLIDDRGRAYLDCYNNVAQLGHANPEIVEVLARQAALLNTNTRYLHDNIIAYAEKLTATLPKNLTVAGFVCSGSEANDLALRLARNYTQAQGTVALDWAYHGHLSSLIEISPYKYKRKGGKGRPATTGEAMLPDAYRAPADWPKAEIAARYAASVTTAIDQLAQAGHKPAAFIAESLPSSAGQIVLPQGYLKAAYAAARKAGAVIIADEVQIGFGRVGSHMWAFDSHDAVPDIVTMGKPIGNGHPMAAMVTTREIADAFFNGMEYFNTFGGNPVSCAVGLKVLEILERDRLLANATRLGQSLIARMSKLMDRHDRIGDVRGQGLMLGIELVEDRMTKVPATDYAGRIVEKCRQLGVLLGTDGPHDNVIKMRPGMIFTDTNADFLMQVLETAFAEVA</sequence>
<dbReference type="InterPro" id="IPR049704">
    <property type="entry name" value="Aminotrans_3_PPA_site"/>
</dbReference>
<dbReference type="InterPro" id="IPR016047">
    <property type="entry name" value="M23ase_b-sheet_dom"/>
</dbReference>